<evidence type="ECO:0000256" key="1">
    <source>
        <dbReference type="SAM" id="MobiDB-lite"/>
    </source>
</evidence>
<evidence type="ECO:0000313" key="3">
    <source>
        <dbReference type="EMBL" id="KAJ7623682.1"/>
    </source>
</evidence>
<protein>
    <submittedName>
        <fullName evidence="3">Uncharacterized protein</fullName>
    </submittedName>
</protein>
<gene>
    <name evidence="3" type="ORF">FB45DRAFT_926455</name>
</gene>
<reference evidence="3" key="1">
    <citation type="submission" date="2023-03" db="EMBL/GenBank/DDBJ databases">
        <title>Massive genome expansion in bonnet fungi (Mycena s.s.) driven by repeated elements and novel gene families across ecological guilds.</title>
        <authorList>
            <consortium name="Lawrence Berkeley National Laboratory"/>
            <person name="Harder C.B."/>
            <person name="Miyauchi S."/>
            <person name="Viragh M."/>
            <person name="Kuo A."/>
            <person name="Thoen E."/>
            <person name="Andreopoulos B."/>
            <person name="Lu D."/>
            <person name="Skrede I."/>
            <person name="Drula E."/>
            <person name="Henrissat B."/>
            <person name="Morin E."/>
            <person name="Kohler A."/>
            <person name="Barry K."/>
            <person name="LaButti K."/>
            <person name="Morin E."/>
            <person name="Salamov A."/>
            <person name="Lipzen A."/>
            <person name="Mereny Z."/>
            <person name="Hegedus B."/>
            <person name="Baldrian P."/>
            <person name="Stursova M."/>
            <person name="Weitz H."/>
            <person name="Taylor A."/>
            <person name="Grigoriev I.V."/>
            <person name="Nagy L.G."/>
            <person name="Martin F."/>
            <person name="Kauserud H."/>
        </authorList>
    </citation>
    <scope>NUCLEOTIDE SEQUENCE</scope>
    <source>
        <strain evidence="3">9284</strain>
    </source>
</reference>
<dbReference type="AlphaFoldDB" id="A0AAD7BKD8"/>
<keyword evidence="2" id="KW-0812">Transmembrane</keyword>
<accession>A0AAD7BKD8</accession>
<feature type="transmembrane region" description="Helical" evidence="2">
    <location>
        <begin position="180"/>
        <end position="200"/>
    </location>
</feature>
<dbReference type="Proteomes" id="UP001221142">
    <property type="component" value="Unassembled WGS sequence"/>
</dbReference>
<sequence>MRSSLARSLPVLVFHLADIFIRGLVFFLFFRHLLVFLVLAFVVARKPGGWTEGGQISVERVDEWSIEKLNPQLSRLFLQLEGLFLLESESLPDIGEFPLELRGAYDVRCCQDAIERVTVNSCQCFLFRLIVIAVINSLLGLVGRSVLLLHIRRVFADHDFGDMYFDNHALMASSLGGSRFALLIAANILRIVSLSFFVFASSTSFSSRGRIKSMSSMICVFSWGLTSGPPARRSWSDPSARSRDLETDSG</sequence>
<keyword evidence="2" id="KW-0472">Membrane</keyword>
<feature type="compositionally biased region" description="Basic and acidic residues" evidence="1">
    <location>
        <begin position="240"/>
        <end position="250"/>
    </location>
</feature>
<feature type="transmembrane region" description="Helical" evidence="2">
    <location>
        <begin position="125"/>
        <end position="151"/>
    </location>
</feature>
<comment type="caution">
    <text evidence="3">The sequence shown here is derived from an EMBL/GenBank/DDBJ whole genome shotgun (WGS) entry which is preliminary data.</text>
</comment>
<keyword evidence="4" id="KW-1185">Reference proteome</keyword>
<evidence type="ECO:0000256" key="2">
    <source>
        <dbReference type="SAM" id="Phobius"/>
    </source>
</evidence>
<keyword evidence="2" id="KW-1133">Transmembrane helix</keyword>
<dbReference type="EMBL" id="JARKIF010000014">
    <property type="protein sequence ID" value="KAJ7623682.1"/>
    <property type="molecule type" value="Genomic_DNA"/>
</dbReference>
<proteinExistence type="predicted"/>
<evidence type="ECO:0000313" key="4">
    <source>
        <dbReference type="Proteomes" id="UP001221142"/>
    </source>
</evidence>
<feature type="transmembrane region" description="Helical" evidence="2">
    <location>
        <begin position="20"/>
        <end position="44"/>
    </location>
</feature>
<name>A0AAD7BKD8_9AGAR</name>
<feature type="region of interest" description="Disordered" evidence="1">
    <location>
        <begin position="229"/>
        <end position="250"/>
    </location>
</feature>
<organism evidence="3 4">
    <name type="scientific">Roridomyces roridus</name>
    <dbReference type="NCBI Taxonomy" id="1738132"/>
    <lineage>
        <taxon>Eukaryota</taxon>
        <taxon>Fungi</taxon>
        <taxon>Dikarya</taxon>
        <taxon>Basidiomycota</taxon>
        <taxon>Agaricomycotina</taxon>
        <taxon>Agaricomycetes</taxon>
        <taxon>Agaricomycetidae</taxon>
        <taxon>Agaricales</taxon>
        <taxon>Marasmiineae</taxon>
        <taxon>Mycenaceae</taxon>
        <taxon>Roridomyces</taxon>
    </lineage>
</organism>